<dbReference type="InterPro" id="IPR011491">
    <property type="entry name" value="FlgE_D2"/>
</dbReference>
<dbReference type="InterPro" id="IPR037925">
    <property type="entry name" value="FlgE/F/G-like"/>
</dbReference>
<dbReference type="PANTHER" id="PTHR30435:SF1">
    <property type="entry name" value="FLAGELLAR HOOK PROTEIN FLGE"/>
    <property type="match status" value="1"/>
</dbReference>
<evidence type="ECO:0000313" key="11">
    <source>
        <dbReference type="Proteomes" id="UP000001202"/>
    </source>
</evidence>
<dbReference type="InterPro" id="IPR037058">
    <property type="entry name" value="Falgellar_hook_FlgE_sf"/>
</dbReference>
<accession>A0A0H3BJ30</accession>
<dbReference type="GO" id="GO:0005829">
    <property type="term" value="C:cytosol"/>
    <property type="evidence" value="ECO:0007669"/>
    <property type="project" value="TreeGrafter"/>
</dbReference>
<comment type="subcellular location">
    <subcellularLocation>
        <location evidence="1 5">Bacterial flagellum basal body</location>
    </subcellularLocation>
</comment>
<dbReference type="InterPro" id="IPR020013">
    <property type="entry name" value="Flagellar_FlgE/F/G"/>
</dbReference>
<dbReference type="PATRIC" id="fig|455434.6.peg.717"/>
<dbReference type="GeneID" id="93876495"/>
<dbReference type="SUPFAM" id="SSF117143">
    <property type="entry name" value="Flagellar hook protein flgE"/>
    <property type="match status" value="1"/>
</dbReference>
<evidence type="ECO:0000259" key="9">
    <source>
        <dbReference type="Pfam" id="PF22692"/>
    </source>
</evidence>
<evidence type="ECO:0000259" key="8">
    <source>
        <dbReference type="Pfam" id="PF07559"/>
    </source>
</evidence>
<dbReference type="InterPro" id="IPR053967">
    <property type="entry name" value="LlgE_F_G-like_D1"/>
</dbReference>
<evidence type="ECO:0000256" key="2">
    <source>
        <dbReference type="ARBA" id="ARBA00009677"/>
    </source>
</evidence>
<dbReference type="Pfam" id="PF06429">
    <property type="entry name" value="Flg_bbr_C"/>
    <property type="match status" value="1"/>
</dbReference>
<comment type="function">
    <text evidence="5">A flexible structure which links the flagellar filament to the drive apparatus in the basal body.</text>
</comment>
<feature type="domain" description="Flagellar basal body rod protein N-terminal" evidence="6">
    <location>
        <begin position="8"/>
        <end position="35"/>
    </location>
</feature>
<dbReference type="Pfam" id="PF22692">
    <property type="entry name" value="LlgE_F_G_D1"/>
    <property type="match status" value="1"/>
</dbReference>
<dbReference type="InterPro" id="IPR010930">
    <property type="entry name" value="Flg_bb/hook_C_dom"/>
</dbReference>
<evidence type="ECO:0000256" key="5">
    <source>
        <dbReference type="RuleBase" id="RU362116"/>
    </source>
</evidence>
<dbReference type="PANTHER" id="PTHR30435">
    <property type="entry name" value="FLAGELLAR PROTEIN"/>
    <property type="match status" value="1"/>
</dbReference>
<dbReference type="GO" id="GO:0009425">
    <property type="term" value="C:bacterial-type flagellum basal body"/>
    <property type="evidence" value="ECO:0007669"/>
    <property type="project" value="UniProtKB-SubCell"/>
</dbReference>
<keyword evidence="10" id="KW-0282">Flagellum</keyword>
<feature type="domain" description="Flagellar hook protein FlgE/F/G-like D1" evidence="9">
    <location>
        <begin position="96"/>
        <end position="157"/>
    </location>
</feature>
<feature type="domain" description="Flagellar hook protein FlgE D2" evidence="8">
    <location>
        <begin position="179"/>
        <end position="343"/>
    </location>
</feature>
<dbReference type="PROSITE" id="PS00588">
    <property type="entry name" value="FLAGELLA_BB_ROD"/>
    <property type="match status" value="1"/>
</dbReference>
<organism evidence="10 11">
    <name type="scientific">Treponema pallidum subsp. pallidum (strain SS14)</name>
    <dbReference type="NCBI Taxonomy" id="455434"/>
    <lineage>
        <taxon>Bacteria</taxon>
        <taxon>Pseudomonadati</taxon>
        <taxon>Spirochaetota</taxon>
        <taxon>Spirochaetia</taxon>
        <taxon>Spirochaetales</taxon>
        <taxon>Treponemataceae</taxon>
        <taxon>Treponema</taxon>
    </lineage>
</organism>
<evidence type="ECO:0000259" key="7">
    <source>
        <dbReference type="Pfam" id="PF06429"/>
    </source>
</evidence>
<evidence type="ECO:0000256" key="4">
    <source>
        <dbReference type="ARBA" id="ARBA00023143"/>
    </source>
</evidence>
<feature type="domain" description="Flagellar basal-body/hook protein C-terminal" evidence="7">
    <location>
        <begin position="417"/>
        <end position="461"/>
    </location>
</feature>
<keyword evidence="10" id="KW-0969">Cilium</keyword>
<dbReference type="Pfam" id="PF00460">
    <property type="entry name" value="Flg_bb_rod"/>
    <property type="match status" value="1"/>
</dbReference>
<gene>
    <name evidence="10" type="primary">flgE</name>
    <name evidence="10" type="ordered locus">TPASS_0727</name>
</gene>
<protein>
    <recommendedName>
        <fullName evidence="3 5">Flagellar hook protein FlgE</fullName>
    </recommendedName>
</protein>
<dbReference type="EMBL" id="CP000805">
    <property type="protein sequence ID" value="ACD71145.1"/>
    <property type="molecule type" value="Genomic_DNA"/>
</dbReference>
<evidence type="ECO:0000256" key="3">
    <source>
        <dbReference type="ARBA" id="ARBA00019015"/>
    </source>
</evidence>
<dbReference type="GO" id="GO:0071978">
    <property type="term" value="P:bacterial-type flagellum-dependent swarming motility"/>
    <property type="evidence" value="ECO:0007669"/>
    <property type="project" value="TreeGrafter"/>
</dbReference>
<dbReference type="NCBIfam" id="TIGR03506">
    <property type="entry name" value="FlgEFG_subfam"/>
    <property type="match status" value="1"/>
</dbReference>
<comment type="similarity">
    <text evidence="2 5">Belongs to the flagella basal body rod proteins family.</text>
</comment>
<dbReference type="AlphaFoldDB" id="A0A0H3BJ30"/>
<evidence type="ECO:0000256" key="1">
    <source>
        <dbReference type="ARBA" id="ARBA00004117"/>
    </source>
</evidence>
<evidence type="ECO:0000313" key="10">
    <source>
        <dbReference type="EMBL" id="ACD71145.1"/>
    </source>
</evidence>
<proteinExistence type="inferred from homology"/>
<dbReference type="SMR" id="A0A0H3BJ30"/>
<name>A0A0H3BJ30_TREPS</name>
<dbReference type="Gene3D" id="2.60.98.20">
    <property type="entry name" value="Flagellar hook protein FlgE"/>
    <property type="match status" value="1"/>
</dbReference>
<keyword evidence="4 5" id="KW-0975">Bacterial flagellum</keyword>
<keyword evidence="10" id="KW-0966">Cell projection</keyword>
<reference evidence="10 11" key="1">
    <citation type="journal article" date="2008" name="BMC Microbiol.">
        <title>Complete genome sequence of Treponema pallidum ssp. pallidum strain SS14 determined with oligonucleotide arrays.</title>
        <authorList>
            <person name="Matejkova P."/>
            <person name="Strouhal M."/>
            <person name="Smajs D."/>
            <person name="Norris S.J."/>
            <person name="Palzkill T."/>
            <person name="Petrosino J.F."/>
            <person name="Sodergren E."/>
            <person name="Norton J.E."/>
            <person name="Singh J."/>
            <person name="Richmond T.A."/>
            <person name="Molla M.N."/>
            <person name="Albert T.J."/>
            <person name="Weinstock G.M."/>
        </authorList>
    </citation>
    <scope>NUCLEOTIDE SEQUENCE [LARGE SCALE GENOMIC DNA]</scope>
    <source>
        <strain evidence="10 11">SS14</strain>
    </source>
</reference>
<dbReference type="KEGG" id="tpp:TPASS_0727"/>
<dbReference type="RefSeq" id="WP_010882172.1">
    <property type="nucleotide sequence ID" value="NC_010741.1"/>
</dbReference>
<dbReference type="GO" id="GO:0009424">
    <property type="term" value="C:bacterial-type flagellum hook"/>
    <property type="evidence" value="ECO:0007669"/>
    <property type="project" value="TreeGrafter"/>
</dbReference>
<dbReference type="NCBIfam" id="NF004241">
    <property type="entry name" value="PRK05682.1-5"/>
    <property type="match status" value="1"/>
</dbReference>
<dbReference type="Pfam" id="PF07559">
    <property type="entry name" value="FlgE_D2"/>
    <property type="match status" value="1"/>
</dbReference>
<dbReference type="Proteomes" id="UP000001202">
    <property type="component" value="Chromosome"/>
</dbReference>
<dbReference type="InterPro" id="IPR019776">
    <property type="entry name" value="Flagellar_basal_body_rod_CS"/>
</dbReference>
<evidence type="ECO:0000259" key="6">
    <source>
        <dbReference type="Pfam" id="PF00460"/>
    </source>
</evidence>
<dbReference type="InterPro" id="IPR001444">
    <property type="entry name" value="Flag_bb_rod_N"/>
</dbReference>
<sequence length="463" mass="49179">MMRSLFSGVSGMQNHQTRMDVIGNNVANVNTTGFKRGRVNFQDLISQQLSAAARPNEEVGGVNPKEVGLGVLIASIDTVHTQGALQTTGINTDVSIQGSGFFVLKSGEKTFFTRAGAFGVDNAGTLVNPANGMRVQGWMAQDVAGERLINSSAQTQDLVIPIGQKIDAQQTSTVHYACNLDKRLPELAADANEADVRKSTWTTDFQVYDSFGQQHTLQINFSRVPGTNNQWQATVAVDPGTEVDTQTRVGVGTSDGAANTFIVNFDNFGHLASVTDTAGNVTGPTGQVLLEASYDVVGANPDDAGQVTRHAFTLNLGEIGTARNTITQFAERSTTKAYRQDGYAMGYLENFKIDQSGVITGVYSNGVSQDIGQLALAGFANQGGLEKAGENTYVQSNNSGIANISTSGVMGKGKLIAGTLEMSNVDLTDQFTDMIITQKGFQAGAKTIQTSDTMLDTVLSLKR</sequence>